<dbReference type="InterPro" id="IPR056793">
    <property type="entry name" value="HSNSD_N"/>
</dbReference>
<evidence type="ECO:0000313" key="24">
    <source>
        <dbReference type="Proteomes" id="UP000594260"/>
    </source>
</evidence>
<dbReference type="GO" id="GO:0015012">
    <property type="term" value="P:heparan sulfate proteoglycan biosynthetic process"/>
    <property type="evidence" value="ECO:0007669"/>
    <property type="project" value="UniProtKB-UniPathway"/>
</dbReference>
<evidence type="ECO:0000313" key="23">
    <source>
        <dbReference type="EnsemblMetazoa" id="XP_022667280"/>
    </source>
</evidence>
<dbReference type="PANTHER" id="PTHR10605">
    <property type="entry name" value="HEPARAN SULFATE SULFOTRANSFERASE"/>
    <property type="match status" value="1"/>
</dbReference>
<keyword evidence="10 19" id="KW-1133">Transmembrane helix</keyword>
<keyword evidence="13 18" id="KW-1015">Disulfide bond</keyword>
<dbReference type="InterPro" id="IPR021930">
    <property type="entry name" value="Heparan_SO4_deacetylase_dom"/>
</dbReference>
<dbReference type="UniPathway" id="UPA00862"/>
<feature type="disulfide bond" evidence="18">
    <location>
        <begin position="808"/>
        <end position="817"/>
    </location>
</feature>
<evidence type="ECO:0000256" key="16">
    <source>
        <dbReference type="PIRSR" id="PIRSR637359-1"/>
    </source>
</evidence>
<evidence type="ECO:0000256" key="11">
    <source>
        <dbReference type="ARBA" id="ARBA00023034"/>
    </source>
</evidence>
<evidence type="ECO:0000256" key="9">
    <source>
        <dbReference type="ARBA" id="ARBA00022968"/>
    </source>
</evidence>
<dbReference type="Pfam" id="PF12062">
    <property type="entry name" value="HSNSD-CE"/>
    <property type="match status" value="1"/>
</dbReference>
<comment type="subcellular location">
    <subcellularLocation>
        <location evidence="1">Golgi apparatus membrane</location>
        <topology evidence="1">Single-pass type II membrane protein</topology>
    </subcellularLocation>
</comment>
<dbReference type="EC" id="2.8.2.8" evidence="5"/>
<dbReference type="GO" id="GO:0019213">
    <property type="term" value="F:deacetylase activity"/>
    <property type="evidence" value="ECO:0007669"/>
    <property type="project" value="TreeGrafter"/>
</dbReference>
<evidence type="ECO:0000259" key="20">
    <source>
        <dbReference type="Pfam" id="PF00685"/>
    </source>
</evidence>
<dbReference type="Pfam" id="PF25119">
    <property type="entry name" value="HSNSD_N"/>
    <property type="match status" value="1"/>
</dbReference>
<dbReference type="GO" id="GO:0000139">
    <property type="term" value="C:Golgi membrane"/>
    <property type="evidence" value="ECO:0007669"/>
    <property type="project" value="UniProtKB-SubCell"/>
</dbReference>
<protein>
    <recommendedName>
        <fullName evidence="5">[heparan sulfate]-glucosamine N-sulfotransferase</fullName>
        <ecNumber evidence="5">2.8.2.8</ecNumber>
    </recommendedName>
</protein>
<evidence type="ECO:0000256" key="4">
    <source>
        <dbReference type="ARBA" id="ARBA00010420"/>
    </source>
</evidence>
<dbReference type="Pfam" id="PF00685">
    <property type="entry name" value="Sulfotransfer_1"/>
    <property type="match status" value="1"/>
</dbReference>
<evidence type="ECO:0000256" key="12">
    <source>
        <dbReference type="ARBA" id="ARBA00023136"/>
    </source>
</evidence>
<evidence type="ECO:0000256" key="14">
    <source>
        <dbReference type="ARBA" id="ARBA00023180"/>
    </source>
</evidence>
<evidence type="ECO:0000256" key="8">
    <source>
        <dbReference type="ARBA" id="ARBA00022801"/>
    </source>
</evidence>
<evidence type="ECO:0000256" key="7">
    <source>
        <dbReference type="ARBA" id="ARBA00022692"/>
    </source>
</evidence>
<keyword evidence="15" id="KW-0511">Multifunctional enzyme</keyword>
<feature type="domain" description="Sulfotransferase" evidence="20">
    <location>
        <begin position="595"/>
        <end position="840"/>
    </location>
</feature>
<dbReference type="Proteomes" id="UP000594260">
    <property type="component" value="Unplaced"/>
</dbReference>
<dbReference type="GO" id="GO:0016787">
    <property type="term" value="F:hydrolase activity"/>
    <property type="evidence" value="ECO:0007669"/>
    <property type="project" value="UniProtKB-KW"/>
</dbReference>
<dbReference type="InterPro" id="IPR027417">
    <property type="entry name" value="P-loop_NTPase"/>
</dbReference>
<dbReference type="SUPFAM" id="SSF52540">
    <property type="entry name" value="P-loop containing nucleoside triphosphate hydrolases"/>
    <property type="match status" value="1"/>
</dbReference>
<evidence type="ECO:0000259" key="21">
    <source>
        <dbReference type="Pfam" id="PF12062"/>
    </source>
</evidence>
<evidence type="ECO:0000256" key="5">
    <source>
        <dbReference type="ARBA" id="ARBA00012979"/>
    </source>
</evidence>
<dbReference type="RefSeq" id="XP_022667280.1">
    <property type="nucleotide sequence ID" value="XM_022811545.1"/>
</dbReference>
<reference evidence="23" key="1">
    <citation type="submission" date="2021-01" db="UniProtKB">
        <authorList>
            <consortium name="EnsemblMetazoa"/>
        </authorList>
    </citation>
    <scope>IDENTIFICATION</scope>
</reference>
<keyword evidence="8" id="KW-0378">Hydrolase</keyword>
<feature type="active site" description="For sulfotransferase activity" evidence="16">
    <location>
        <position position="604"/>
    </location>
</feature>
<evidence type="ECO:0000256" key="15">
    <source>
        <dbReference type="ARBA" id="ARBA00023268"/>
    </source>
</evidence>
<dbReference type="GeneID" id="111252901"/>
<feature type="domain" description="Heparan sulfate-N-deacetylase N-terminal" evidence="22">
    <location>
        <begin position="88"/>
        <end position="291"/>
    </location>
</feature>
<dbReference type="UniPathway" id="UPA00756"/>
<evidence type="ECO:0000256" key="10">
    <source>
        <dbReference type="ARBA" id="ARBA00022989"/>
    </source>
</evidence>
<keyword evidence="11" id="KW-0333">Golgi apparatus</keyword>
<evidence type="ECO:0000256" key="2">
    <source>
        <dbReference type="ARBA" id="ARBA00004841"/>
    </source>
</evidence>
<keyword evidence="7 19" id="KW-0812">Transmembrane</keyword>
<evidence type="ECO:0000256" key="17">
    <source>
        <dbReference type="PIRSR" id="PIRSR637359-2"/>
    </source>
</evidence>
<accession>A0A7M7KQM1</accession>
<keyword evidence="6" id="KW-0808">Transferase</keyword>
<dbReference type="InterPro" id="IPR000863">
    <property type="entry name" value="Sulfotransferase_dom"/>
</dbReference>
<dbReference type="GO" id="GO:0015016">
    <property type="term" value="F:heparan sulfate N-sulfotransferase activity"/>
    <property type="evidence" value="ECO:0007669"/>
    <property type="project" value="UniProtKB-EC"/>
</dbReference>
<sequence>MRWLCVPYHVSPRRGLIFAVLLGVATLLYFIIVLDTTSSIQESWGLQRSPPPEVTFECPITPVFPLKSGESSSILANVHVSSAQLRLDARVLVFVETPYSKLGRLITETLEAARIRYRSEVSTRTLPTLTNLDRGRFAVIVFENIDRYLVLHKWNRELLDKYAREYSVGIIGFVRPSGDPRPRAIPSLNLVAYANVSVASRPSLNPLSPVLRMCRAGEHEGDFPGEWTLFTSNHSTFTPVMQVRSPTHTQPMSAIVQDEGLHDGVRRVIFGTGFNAFWLVKLIFLDSISYLSHGKLSPPLERHLLIDIDDIFVSERGTRMQISDVEQLRAAQARIRQMVPGFRFNLGFSGRHFHRGYPAENRGEDLLLSYANEFWWFCHMFGHTQAHLFENETVLENEMRLNREFALQHGLGADQHYSVAPHHSGVYPVHEPLYDAWKRVWDVRVTSTEEYPHLRPARFRRGFIHRGIMVLPRQTCGLYTHTNFYARYPGGSDKLEASIHGGELFYQLVLNTINVFMTHFSNYANDRLALYTFETAIRFVKCWTNIHFSTIPPLQLGEKYFTMYPDETTPLWGNPCDDPRHRLIWSRNKSCAQLPHLLVIGPQKTGTTALYSFLKEHPAIESNENSAQHFEEVQFFNNDKNYLKGIDWYRSFFSISNDSQLLLFEKSATYFDSEAAPKRVHALLPKAKLVAILTNPAKRAYSWYQHQRAHGDPAAVDHSFLEVISANDTSPKALRDLQNRCLQPGLYAVHLQRWLNFFPNSQLFIIDGEELRHKPVEVMNKLEHFLQVTPYVDYQYHLEFDPRKGFFCPKVNGRRRCLGASKGRRYPDMCTQCAAALKEFYLHYNVQLSKLLGQLKIVAPNWLREELTKG</sequence>
<dbReference type="Gene3D" id="3.40.50.300">
    <property type="entry name" value="P-loop containing nucleotide triphosphate hydrolases"/>
    <property type="match status" value="1"/>
</dbReference>
<keyword evidence="12 19" id="KW-0472">Membrane</keyword>
<dbReference type="PANTHER" id="PTHR10605:SF56">
    <property type="entry name" value="BIFUNCTIONAL HEPARAN SULFATE N-DEACETYLASE_N-SULFOTRANSFERASE"/>
    <property type="match status" value="1"/>
</dbReference>
<dbReference type="InterPro" id="IPR037359">
    <property type="entry name" value="NST/OST"/>
</dbReference>
<proteinExistence type="inferred from homology"/>
<evidence type="ECO:0000259" key="22">
    <source>
        <dbReference type="Pfam" id="PF25119"/>
    </source>
</evidence>
<feature type="domain" description="Heparan sulphate-N-deacetylase deacetylase" evidence="21">
    <location>
        <begin position="301"/>
        <end position="505"/>
    </location>
</feature>
<feature type="binding site" evidence="17">
    <location>
        <begin position="822"/>
        <end position="826"/>
    </location>
    <ligand>
        <name>3'-phosphoadenylyl sulfate</name>
        <dbReference type="ChEBI" id="CHEBI:58339"/>
    </ligand>
</feature>
<comment type="similarity">
    <text evidence="4">Belongs to the sulfotransferase 1 family. NDST subfamily.</text>
</comment>
<evidence type="ECO:0000256" key="1">
    <source>
        <dbReference type="ARBA" id="ARBA00004323"/>
    </source>
</evidence>
<comment type="pathway">
    <text evidence="3">Glycan metabolism; heparan sulfate biosynthesis.</text>
</comment>
<keyword evidence="14" id="KW-0325">Glycoprotein</keyword>
<dbReference type="EnsemblMetazoa" id="XM_022811545">
    <property type="protein sequence ID" value="XP_022667280"/>
    <property type="gene ID" value="LOC111252901"/>
</dbReference>
<keyword evidence="9" id="KW-0735">Signal-anchor</keyword>
<organism evidence="23 24">
    <name type="scientific">Varroa destructor</name>
    <name type="common">Honeybee mite</name>
    <dbReference type="NCBI Taxonomy" id="109461"/>
    <lineage>
        <taxon>Eukaryota</taxon>
        <taxon>Metazoa</taxon>
        <taxon>Ecdysozoa</taxon>
        <taxon>Arthropoda</taxon>
        <taxon>Chelicerata</taxon>
        <taxon>Arachnida</taxon>
        <taxon>Acari</taxon>
        <taxon>Parasitiformes</taxon>
        <taxon>Mesostigmata</taxon>
        <taxon>Gamasina</taxon>
        <taxon>Dermanyssoidea</taxon>
        <taxon>Varroidae</taxon>
        <taxon>Varroa</taxon>
    </lineage>
</organism>
<evidence type="ECO:0000256" key="13">
    <source>
        <dbReference type="ARBA" id="ARBA00023157"/>
    </source>
</evidence>
<evidence type="ECO:0000256" key="6">
    <source>
        <dbReference type="ARBA" id="ARBA00022679"/>
    </source>
</evidence>
<name>A0A7M7KQM1_VARDE</name>
<evidence type="ECO:0000256" key="3">
    <source>
        <dbReference type="ARBA" id="ARBA00005093"/>
    </source>
</evidence>
<comment type="pathway">
    <text evidence="2">Glycan metabolism; heparin biosynthesis.</text>
</comment>
<dbReference type="CTD" id="38736"/>
<keyword evidence="24" id="KW-1185">Reference proteome</keyword>
<evidence type="ECO:0000256" key="18">
    <source>
        <dbReference type="PIRSR" id="PIRSR637359-3"/>
    </source>
</evidence>
<feature type="transmembrane region" description="Helical" evidence="19">
    <location>
        <begin position="16"/>
        <end position="34"/>
    </location>
</feature>
<evidence type="ECO:0000256" key="19">
    <source>
        <dbReference type="SAM" id="Phobius"/>
    </source>
</evidence>
<dbReference type="AlphaFoldDB" id="A0A7M7KQM1"/>
<dbReference type="GO" id="GO:0030210">
    <property type="term" value="P:heparin proteoglycan biosynthetic process"/>
    <property type="evidence" value="ECO:0007669"/>
    <property type="project" value="UniProtKB-UniPathway"/>
</dbReference>
<feature type="binding site" evidence="17">
    <location>
        <position position="702"/>
    </location>
    <ligand>
        <name>3'-phosphoadenylyl sulfate</name>
        <dbReference type="ChEBI" id="CHEBI:58339"/>
    </ligand>
</feature>